<comment type="caution">
    <text evidence="2">The sequence shown here is derived from an EMBL/GenBank/DDBJ whole genome shotgun (WGS) entry which is preliminary data.</text>
</comment>
<reference evidence="2 3" key="1">
    <citation type="submission" date="2020-01" db="EMBL/GenBank/DDBJ databases">
        <authorList>
            <consortium name="DOE Joint Genome Institute"/>
            <person name="Haridas S."/>
            <person name="Albert R."/>
            <person name="Binder M."/>
            <person name="Bloem J."/>
            <person name="Labutti K."/>
            <person name="Salamov A."/>
            <person name="Andreopoulos B."/>
            <person name="Baker S.E."/>
            <person name="Barry K."/>
            <person name="Bills G."/>
            <person name="Bluhm B.H."/>
            <person name="Cannon C."/>
            <person name="Castanera R."/>
            <person name="Culley D.E."/>
            <person name="Daum C."/>
            <person name="Ezra D."/>
            <person name="Gonzalez J.B."/>
            <person name="Henrissat B."/>
            <person name="Kuo A."/>
            <person name="Liang C."/>
            <person name="Lipzen A."/>
            <person name="Lutzoni F."/>
            <person name="Magnuson J."/>
            <person name="Mondo S."/>
            <person name="Nolan M."/>
            <person name="Ohm R."/>
            <person name="Pangilinan J."/>
            <person name="Park H.-J.H."/>
            <person name="Ramirez L."/>
            <person name="Alfaro M."/>
            <person name="Sun H."/>
            <person name="Tritt A."/>
            <person name="Yoshinaga Y."/>
            <person name="Zwiers L.-H.L."/>
            <person name="Turgeon B.G."/>
            <person name="Goodwin S.B."/>
            <person name="Spatafora J.W."/>
            <person name="Crous P.W."/>
            <person name="Grigoriev I.V."/>
        </authorList>
    </citation>
    <scope>NUCLEOTIDE SEQUENCE [LARGE SCALE GENOMIC DNA]</scope>
    <source>
        <strain evidence="2 3">CBS 611.86</strain>
    </source>
</reference>
<feature type="region of interest" description="Disordered" evidence="1">
    <location>
        <begin position="273"/>
        <end position="363"/>
    </location>
</feature>
<feature type="compositionally biased region" description="Polar residues" evidence="1">
    <location>
        <begin position="152"/>
        <end position="175"/>
    </location>
</feature>
<feature type="region of interest" description="Disordered" evidence="1">
    <location>
        <begin position="117"/>
        <end position="224"/>
    </location>
</feature>
<keyword evidence="3" id="KW-1185">Reference proteome</keyword>
<protein>
    <submittedName>
        <fullName evidence="2">Uncharacterized protein</fullName>
    </submittedName>
</protein>
<dbReference type="Proteomes" id="UP000481861">
    <property type="component" value="Unassembled WGS sequence"/>
</dbReference>
<dbReference type="EMBL" id="JAADJZ010000021">
    <property type="protein sequence ID" value="KAF2867978.1"/>
    <property type="molecule type" value="Genomic_DNA"/>
</dbReference>
<evidence type="ECO:0000313" key="3">
    <source>
        <dbReference type="Proteomes" id="UP000481861"/>
    </source>
</evidence>
<feature type="region of interest" description="Disordered" evidence="1">
    <location>
        <begin position="1"/>
        <end position="20"/>
    </location>
</feature>
<organism evidence="2 3">
    <name type="scientific">Massariosphaeria phaeospora</name>
    <dbReference type="NCBI Taxonomy" id="100035"/>
    <lineage>
        <taxon>Eukaryota</taxon>
        <taxon>Fungi</taxon>
        <taxon>Dikarya</taxon>
        <taxon>Ascomycota</taxon>
        <taxon>Pezizomycotina</taxon>
        <taxon>Dothideomycetes</taxon>
        <taxon>Pleosporomycetidae</taxon>
        <taxon>Pleosporales</taxon>
        <taxon>Pleosporales incertae sedis</taxon>
        <taxon>Massariosphaeria</taxon>
    </lineage>
</organism>
<evidence type="ECO:0000313" key="2">
    <source>
        <dbReference type="EMBL" id="KAF2867978.1"/>
    </source>
</evidence>
<proteinExistence type="predicted"/>
<sequence length="363" mass="39469">MAPDNNADADTPPSPDPKRVTCKTCARTLGTISLADGLLVRAATDAHEPCDACRGFEALYAEVQRADAEWEAVKGRRQDHGGRQQALVATKAAHMALDNFLMRVEAPVVMRMARMGERGKEREVRGKEQEQEQELQQRPIHAADRQQLHQHGASTLKRSSTPPRSPTAANATTITYKRPRLTFTHLPHRPSSSSSTPTPSPSSPSTSTSSSRRVSFPASTLEAEHRTTAAFARSSELYVPGRNAAPQGSAWLDTNGLDQAYSKFHRVRKVKGKWVSTGEGDDVEMGEERGEVGKEVNGEGVVERGEERGDGDEDPAVSDEARVMVGDGKEQMERDVASLETKVKEPDGEEKTKVDGSSADTSV</sequence>
<gene>
    <name evidence="2" type="ORF">BDV95DRAFT_597721</name>
</gene>
<dbReference type="AlphaFoldDB" id="A0A7C8M473"/>
<feature type="compositionally biased region" description="Low complexity" evidence="1">
    <location>
        <begin position="190"/>
        <end position="211"/>
    </location>
</feature>
<dbReference type="OrthoDB" id="3800892at2759"/>
<accession>A0A7C8M473</accession>
<feature type="compositionally biased region" description="Basic and acidic residues" evidence="1">
    <location>
        <begin position="319"/>
        <end position="354"/>
    </location>
</feature>
<feature type="compositionally biased region" description="Basic and acidic residues" evidence="1">
    <location>
        <begin position="117"/>
        <end position="130"/>
    </location>
</feature>
<name>A0A7C8M473_9PLEO</name>
<evidence type="ECO:0000256" key="1">
    <source>
        <dbReference type="SAM" id="MobiDB-lite"/>
    </source>
</evidence>
<feature type="compositionally biased region" description="Basic and acidic residues" evidence="1">
    <location>
        <begin position="286"/>
        <end position="308"/>
    </location>
</feature>